<dbReference type="Proteomes" id="UP000002497">
    <property type="component" value="Unassembled WGS sequence"/>
</dbReference>
<organism evidence="2">
    <name type="scientific">Coccidioides posadasii (strain RMSCC 757 / Silveira)</name>
    <name type="common">Valley fever fungus</name>
    <dbReference type="NCBI Taxonomy" id="443226"/>
    <lineage>
        <taxon>Eukaryota</taxon>
        <taxon>Fungi</taxon>
        <taxon>Dikarya</taxon>
        <taxon>Ascomycota</taxon>
        <taxon>Pezizomycotina</taxon>
        <taxon>Eurotiomycetes</taxon>
        <taxon>Eurotiomycetidae</taxon>
        <taxon>Onygenales</taxon>
        <taxon>Onygenaceae</taxon>
        <taxon>Coccidioides</taxon>
    </lineage>
</organism>
<dbReference type="AlphaFoldDB" id="E9D0F2"/>
<evidence type="ECO:0000313" key="1">
    <source>
        <dbReference type="EMBL" id="EFW20405.1"/>
    </source>
</evidence>
<dbReference type="STRING" id="443226.E9D0F2"/>
<protein>
    <submittedName>
        <fullName evidence="1">Uncharacterized protein</fullName>
    </submittedName>
</protein>
<dbReference type="OrthoDB" id="10492968at2759"/>
<proteinExistence type="predicted"/>
<sequence>MALVDLDNLQFYFPPPLPPGYRPSSPVMGHPSVGKLMLNGSDCTVLSTAAVPVTTPSPEQLYTSESLDHLPPFHPTLASQGSPWQKQRELMLPWVTLKDFNQVLEVFGIAKIETVDLTSDDPTSQAPLPSISLPNLEGDFDDKSSYVPQSPGMNNSDSMVSTRLASLAGLLDTTLDEPRSGSQCEHFHVSKSHATEPLFSHSGAGDPVTVGSSCDVDAADAQLMGFLVSLCLPHHSQILTLLLPVLLTVPPIFPGSNSQPAYNCQGTPELKWVASQRDVESRSSMAG</sequence>
<dbReference type="EMBL" id="GL636489">
    <property type="protein sequence ID" value="EFW20405.1"/>
    <property type="molecule type" value="Genomic_DNA"/>
</dbReference>
<reference evidence="2" key="2">
    <citation type="submission" date="2010-03" db="EMBL/GenBank/DDBJ databases">
        <title>The genome sequence of Coccidioides posadasii strain Silveira.</title>
        <authorList>
            <consortium name="The Broad Institute Genome Sequencing Center for Infectious Disease"/>
            <person name="Neafsey D."/>
            <person name="Orbach M."/>
            <person name="Henn M.R."/>
            <person name="Cole G.T."/>
            <person name="Galgiani J."/>
            <person name="Gardner M.J."/>
            <person name="Kirkland T.N."/>
            <person name="Taylor J.W."/>
            <person name="Young S.K."/>
            <person name="Zeng Q."/>
            <person name="Koehrsen M."/>
            <person name="Alvarado L."/>
            <person name="Berlin A."/>
            <person name="Borenstein D."/>
            <person name="Chapman S.B."/>
            <person name="Chen Z."/>
            <person name="Engels R."/>
            <person name="Freedman E."/>
            <person name="Gellesch M."/>
            <person name="Goldberg J."/>
            <person name="Griggs A."/>
            <person name="Gujja S."/>
            <person name="Heilman E."/>
            <person name="Heiman D."/>
            <person name="Howarth C."/>
            <person name="Jen D."/>
            <person name="Larson L."/>
            <person name="Mehta T."/>
            <person name="Neiman D."/>
            <person name="Park D."/>
            <person name="Pearson M."/>
            <person name="Richards J."/>
            <person name="Roberts A."/>
            <person name="Saif S."/>
            <person name="Shea T."/>
            <person name="Shenoy N."/>
            <person name="Sisk P."/>
            <person name="Stolte C."/>
            <person name="Sykes S."/>
            <person name="Walk T."/>
            <person name="White J."/>
            <person name="Yandava C."/>
            <person name="Haas B."/>
            <person name="Nusbaum C."/>
            <person name="Birren B."/>
        </authorList>
    </citation>
    <scope>NUCLEOTIDE SEQUENCE [LARGE SCALE GENOMIC DNA]</scope>
    <source>
        <strain evidence="2">RMSCC 757 / Silveira</strain>
    </source>
</reference>
<reference evidence="2" key="1">
    <citation type="journal article" date="2010" name="Genome Res.">
        <title>Population genomic sequencing of Coccidioides fungi reveals recent hybridization and transposon control.</title>
        <authorList>
            <person name="Neafsey D.E."/>
            <person name="Barker B.M."/>
            <person name="Sharpton T.J."/>
            <person name="Stajich J.E."/>
            <person name="Park D.J."/>
            <person name="Whiston E."/>
            <person name="Hung C.-Y."/>
            <person name="McMahan C."/>
            <person name="White J."/>
            <person name="Sykes S."/>
            <person name="Heiman D."/>
            <person name="Young S."/>
            <person name="Zeng Q."/>
            <person name="Abouelleil A."/>
            <person name="Aftuck L."/>
            <person name="Bessette D."/>
            <person name="Brown A."/>
            <person name="FitzGerald M."/>
            <person name="Lui A."/>
            <person name="Macdonald J.P."/>
            <person name="Priest M."/>
            <person name="Orbach M.J."/>
            <person name="Galgiani J.N."/>
            <person name="Kirkland T.N."/>
            <person name="Cole G.T."/>
            <person name="Birren B.W."/>
            <person name="Henn M.R."/>
            <person name="Taylor J.W."/>
            <person name="Rounsley S.D."/>
        </authorList>
    </citation>
    <scope>NUCLEOTIDE SEQUENCE [LARGE SCALE GENOMIC DNA]</scope>
    <source>
        <strain evidence="2">RMSCC 757 / Silveira</strain>
    </source>
</reference>
<dbReference type="HOGENOM" id="CLU_969796_0_0_1"/>
<gene>
    <name evidence="1" type="ORF">CPSG_03580</name>
</gene>
<keyword evidence="2" id="KW-1185">Reference proteome</keyword>
<dbReference type="VEuPathDB" id="FungiDB:CPSG_03580"/>
<evidence type="ECO:0000313" key="2">
    <source>
        <dbReference type="Proteomes" id="UP000002497"/>
    </source>
</evidence>
<accession>E9D0F2</accession>
<name>E9D0F2_COCPS</name>
<dbReference type="VEuPathDB" id="FungiDB:D8B26_003208"/>